<feature type="signal peptide" evidence="1">
    <location>
        <begin position="1"/>
        <end position="21"/>
    </location>
</feature>
<protein>
    <recommendedName>
        <fullName evidence="4">Secreted protein</fullName>
    </recommendedName>
</protein>
<dbReference type="AlphaFoldDB" id="A0A9P1I9F0"/>
<keyword evidence="1" id="KW-0732">Signal</keyword>
<keyword evidence="3" id="KW-1185">Reference proteome</keyword>
<accession>A0A9P1I9F0</accession>
<dbReference type="Proteomes" id="UP001152747">
    <property type="component" value="Unassembled WGS sequence"/>
</dbReference>
<reference evidence="2" key="1">
    <citation type="submission" date="2022-11" db="EMBL/GenBank/DDBJ databases">
        <authorList>
            <person name="Kikuchi T."/>
        </authorList>
    </citation>
    <scope>NUCLEOTIDE SEQUENCE</scope>
    <source>
        <strain evidence="2">PS1010</strain>
    </source>
</reference>
<dbReference type="EMBL" id="CANHGI010000002">
    <property type="protein sequence ID" value="CAI5441842.1"/>
    <property type="molecule type" value="Genomic_DNA"/>
</dbReference>
<evidence type="ECO:0000256" key="1">
    <source>
        <dbReference type="SAM" id="SignalP"/>
    </source>
</evidence>
<evidence type="ECO:0000313" key="2">
    <source>
        <dbReference type="EMBL" id="CAI5441842.1"/>
    </source>
</evidence>
<proteinExistence type="predicted"/>
<evidence type="ECO:0000313" key="3">
    <source>
        <dbReference type="Proteomes" id="UP001152747"/>
    </source>
</evidence>
<organism evidence="2 3">
    <name type="scientific">Caenorhabditis angaria</name>
    <dbReference type="NCBI Taxonomy" id="860376"/>
    <lineage>
        <taxon>Eukaryota</taxon>
        <taxon>Metazoa</taxon>
        <taxon>Ecdysozoa</taxon>
        <taxon>Nematoda</taxon>
        <taxon>Chromadorea</taxon>
        <taxon>Rhabditida</taxon>
        <taxon>Rhabditina</taxon>
        <taxon>Rhabditomorpha</taxon>
        <taxon>Rhabditoidea</taxon>
        <taxon>Rhabditidae</taxon>
        <taxon>Peloderinae</taxon>
        <taxon>Caenorhabditis</taxon>
    </lineage>
</organism>
<sequence>MVRLVVFVLVALIFCISTTLSSPSPRVFRQNRALTPSAQSFCLLNRQLCLMHKFIGSSQKREFGEMFLFKK</sequence>
<gene>
    <name evidence="2" type="ORF">CAMP_LOCUS4479</name>
</gene>
<name>A0A9P1I9F0_9PELO</name>
<feature type="chain" id="PRO_5040507239" description="Secreted protein" evidence="1">
    <location>
        <begin position="22"/>
        <end position="71"/>
    </location>
</feature>
<evidence type="ECO:0008006" key="4">
    <source>
        <dbReference type="Google" id="ProtNLM"/>
    </source>
</evidence>
<comment type="caution">
    <text evidence="2">The sequence shown here is derived from an EMBL/GenBank/DDBJ whole genome shotgun (WGS) entry which is preliminary data.</text>
</comment>